<keyword evidence="3" id="KW-1185">Reference proteome</keyword>
<dbReference type="Proteomes" id="UP000053675">
    <property type="component" value="Unassembled WGS sequence"/>
</dbReference>
<evidence type="ECO:0000313" key="2">
    <source>
        <dbReference type="EMBL" id="KFB10569.1"/>
    </source>
</evidence>
<dbReference type="PATRIC" id="fig|472175.3.peg.1614"/>
<accession>A0A084UC83</accession>
<sequence>MAQVQANTEAKPEMKAQLVEEYRNVGPAAVRGALCCSKPKQEEPKKRSYQPREEA</sequence>
<comment type="caution">
    <text evidence="2">The sequence shown here is derived from an EMBL/GenBank/DDBJ whole genome shotgun (WGS) entry which is preliminary data.</text>
</comment>
<dbReference type="EMBL" id="JMQM01000001">
    <property type="protein sequence ID" value="KFB10569.1"/>
    <property type="molecule type" value="Genomic_DNA"/>
</dbReference>
<evidence type="ECO:0000313" key="3">
    <source>
        <dbReference type="Proteomes" id="UP000053675"/>
    </source>
</evidence>
<feature type="region of interest" description="Disordered" evidence="1">
    <location>
        <begin position="36"/>
        <end position="55"/>
    </location>
</feature>
<reference evidence="2 3" key="1">
    <citation type="submission" date="2014-05" db="EMBL/GenBank/DDBJ databases">
        <title>Draft Genome Sequence of Nitratireductor basaltis Strain UMTGB225, A Marine Bacterium Isolated from Green Barrel Tunicate.</title>
        <authorList>
            <person name="Gan H.Y."/>
        </authorList>
    </citation>
    <scope>NUCLEOTIDE SEQUENCE [LARGE SCALE GENOMIC DNA]</scope>
    <source>
        <strain evidence="2 3">UMTGB225</strain>
    </source>
</reference>
<feature type="compositionally biased region" description="Basic and acidic residues" evidence="1">
    <location>
        <begin position="39"/>
        <end position="55"/>
    </location>
</feature>
<dbReference type="AlphaFoldDB" id="A0A084UC83"/>
<proteinExistence type="predicted"/>
<dbReference type="RefSeq" id="WP_152552975.1">
    <property type="nucleotide sequence ID" value="NZ_JMQM01000001.1"/>
</dbReference>
<name>A0A084UC83_9HYPH</name>
<protein>
    <submittedName>
        <fullName evidence="2">Uncharacterized protein</fullName>
    </submittedName>
</protein>
<gene>
    <name evidence="2" type="ORF">EL18_01606</name>
</gene>
<organism evidence="2 3">
    <name type="scientific">Nitratireductor basaltis</name>
    <dbReference type="NCBI Taxonomy" id="472175"/>
    <lineage>
        <taxon>Bacteria</taxon>
        <taxon>Pseudomonadati</taxon>
        <taxon>Pseudomonadota</taxon>
        <taxon>Alphaproteobacteria</taxon>
        <taxon>Hyphomicrobiales</taxon>
        <taxon>Phyllobacteriaceae</taxon>
        <taxon>Nitratireductor</taxon>
    </lineage>
</organism>
<evidence type="ECO:0000256" key="1">
    <source>
        <dbReference type="SAM" id="MobiDB-lite"/>
    </source>
</evidence>